<name>A0ACB9H1J6_CICIN</name>
<gene>
    <name evidence="1" type="ORF">L2E82_02400</name>
</gene>
<keyword evidence="2" id="KW-1185">Reference proteome</keyword>
<sequence>MENSPISSYVFLLLLTLSFSISRASLLSSILDITPGSSSEDLLGCLLSNSNNITFTSQLIFTPANASFLPVWEASVQNIKFLKPSTPKPSVIVTPVEETLVQTTLHCAKKHGYELRMKSGGHDFEGISYSSYVPFVMLDFINMRAIDVDVSNSTAWVQPGAALGALYYAISQKTDTLYFPAEAYVNYIDFDLGVGNGNYEEASVWGERHPQSIPVFSASFSDM</sequence>
<evidence type="ECO:0000313" key="1">
    <source>
        <dbReference type="EMBL" id="KAI3789600.1"/>
    </source>
</evidence>
<organism evidence="1 2">
    <name type="scientific">Cichorium intybus</name>
    <name type="common">Chicory</name>
    <dbReference type="NCBI Taxonomy" id="13427"/>
    <lineage>
        <taxon>Eukaryota</taxon>
        <taxon>Viridiplantae</taxon>
        <taxon>Streptophyta</taxon>
        <taxon>Embryophyta</taxon>
        <taxon>Tracheophyta</taxon>
        <taxon>Spermatophyta</taxon>
        <taxon>Magnoliopsida</taxon>
        <taxon>eudicotyledons</taxon>
        <taxon>Gunneridae</taxon>
        <taxon>Pentapetalae</taxon>
        <taxon>asterids</taxon>
        <taxon>campanulids</taxon>
        <taxon>Asterales</taxon>
        <taxon>Asteraceae</taxon>
        <taxon>Cichorioideae</taxon>
        <taxon>Cichorieae</taxon>
        <taxon>Cichoriinae</taxon>
        <taxon>Cichorium</taxon>
    </lineage>
</organism>
<dbReference type="EMBL" id="CM042009">
    <property type="protein sequence ID" value="KAI3789600.1"/>
    <property type="molecule type" value="Genomic_DNA"/>
</dbReference>
<reference evidence="1 2" key="2">
    <citation type="journal article" date="2022" name="Mol. Ecol. Resour.">
        <title>The genomes of chicory, endive, great burdock and yacon provide insights into Asteraceae paleo-polyploidization history and plant inulin production.</title>
        <authorList>
            <person name="Fan W."/>
            <person name="Wang S."/>
            <person name="Wang H."/>
            <person name="Wang A."/>
            <person name="Jiang F."/>
            <person name="Liu H."/>
            <person name="Zhao H."/>
            <person name="Xu D."/>
            <person name="Zhang Y."/>
        </authorList>
    </citation>
    <scope>NUCLEOTIDE SEQUENCE [LARGE SCALE GENOMIC DNA]</scope>
    <source>
        <strain evidence="2">cv. Punajuju</strain>
        <tissue evidence="1">Leaves</tissue>
    </source>
</reference>
<protein>
    <submittedName>
        <fullName evidence="1">Uncharacterized protein</fullName>
    </submittedName>
</protein>
<accession>A0ACB9H1J6</accession>
<reference evidence="2" key="1">
    <citation type="journal article" date="2022" name="Mol. Ecol. Resour.">
        <title>The genomes of chicory, endive, great burdock and yacon provide insights into Asteraceae palaeo-polyploidization history and plant inulin production.</title>
        <authorList>
            <person name="Fan W."/>
            <person name="Wang S."/>
            <person name="Wang H."/>
            <person name="Wang A."/>
            <person name="Jiang F."/>
            <person name="Liu H."/>
            <person name="Zhao H."/>
            <person name="Xu D."/>
            <person name="Zhang Y."/>
        </authorList>
    </citation>
    <scope>NUCLEOTIDE SEQUENCE [LARGE SCALE GENOMIC DNA]</scope>
    <source>
        <strain evidence="2">cv. Punajuju</strain>
    </source>
</reference>
<evidence type="ECO:0000313" key="2">
    <source>
        <dbReference type="Proteomes" id="UP001055811"/>
    </source>
</evidence>
<proteinExistence type="predicted"/>
<dbReference type="Proteomes" id="UP001055811">
    <property type="component" value="Linkage Group LG01"/>
</dbReference>
<comment type="caution">
    <text evidence="1">The sequence shown here is derived from an EMBL/GenBank/DDBJ whole genome shotgun (WGS) entry which is preliminary data.</text>
</comment>